<feature type="domain" description="Glycosyltransferase subfamily 4-like N-terminal" evidence="1">
    <location>
        <begin position="72"/>
        <end position="181"/>
    </location>
</feature>
<dbReference type="Pfam" id="PF13692">
    <property type="entry name" value="Glyco_trans_1_4"/>
    <property type="match status" value="1"/>
</dbReference>
<evidence type="ECO:0000313" key="3">
    <source>
        <dbReference type="Proteomes" id="UP001597011"/>
    </source>
</evidence>
<evidence type="ECO:0000313" key="2">
    <source>
        <dbReference type="EMBL" id="MFD0834733.1"/>
    </source>
</evidence>
<name>A0ABW3BPX9_9FLAO</name>
<keyword evidence="2" id="KW-0808">Transferase</keyword>
<dbReference type="EMBL" id="JBHTIB010000002">
    <property type="protein sequence ID" value="MFD0834733.1"/>
    <property type="molecule type" value="Genomic_DNA"/>
</dbReference>
<dbReference type="RefSeq" id="WP_379939227.1">
    <property type="nucleotide sequence ID" value="NZ_JBHTIB010000002.1"/>
</dbReference>
<dbReference type="SUPFAM" id="SSF53756">
    <property type="entry name" value="UDP-Glycosyltransferase/glycogen phosphorylase"/>
    <property type="match status" value="1"/>
</dbReference>
<dbReference type="PANTHER" id="PTHR45947">
    <property type="entry name" value="SULFOQUINOVOSYL TRANSFERASE SQD2"/>
    <property type="match status" value="1"/>
</dbReference>
<dbReference type="GO" id="GO:0016757">
    <property type="term" value="F:glycosyltransferase activity"/>
    <property type="evidence" value="ECO:0007669"/>
    <property type="project" value="UniProtKB-KW"/>
</dbReference>
<protein>
    <submittedName>
        <fullName evidence="2">Glycosyltransferase</fullName>
        <ecNumber evidence="2">2.4.-.-</ecNumber>
    </submittedName>
</protein>
<reference evidence="3" key="1">
    <citation type="journal article" date="2019" name="Int. J. Syst. Evol. Microbiol.">
        <title>The Global Catalogue of Microorganisms (GCM) 10K type strain sequencing project: providing services to taxonomists for standard genome sequencing and annotation.</title>
        <authorList>
            <consortium name="The Broad Institute Genomics Platform"/>
            <consortium name="The Broad Institute Genome Sequencing Center for Infectious Disease"/>
            <person name="Wu L."/>
            <person name="Ma J."/>
        </authorList>
    </citation>
    <scope>NUCLEOTIDE SEQUENCE [LARGE SCALE GENOMIC DNA]</scope>
    <source>
        <strain evidence="3">CCUG 60529</strain>
    </source>
</reference>
<dbReference type="InterPro" id="IPR028098">
    <property type="entry name" value="Glyco_trans_4-like_N"/>
</dbReference>
<proteinExistence type="predicted"/>
<dbReference type="Proteomes" id="UP001597011">
    <property type="component" value="Unassembled WGS sequence"/>
</dbReference>
<dbReference type="EC" id="2.4.-.-" evidence="2"/>
<sequence length="358" mass="41372">MKKTKVLHVSETFVAGVYTYIKGVCNFSNQFEDIETFVIFSDKREYSNRNEFDKDFPSKVNLIEIDLNKEISPTEDFKGVRRIYKEIKKIKPDVIHLHSSKSSILGRIASIAHPQARIYYTPHGYAFIREDISSLKKNVFKFIEKGIVKIFHGVTIACGDMEYEIAKQFSHAELVRNGVDVPQIKKYYKPHENLRLKVGIVGRITEARNPVFFNQIALKFPDFDFVWIGDGTLRDKITAGNIKITGWLTSNEDVYRELNKIDVYLQTSLWEGLPMAILEAMALKIPVIATNVIGNKDIVVQDETGFLFEKIEELDAYFSILKIKENRTRMGEQGLKRCENSFDTNKNLYKLISIYRNQ</sequence>
<gene>
    <name evidence="2" type="ORF">ACFQ0I_03070</name>
</gene>
<comment type="caution">
    <text evidence="2">The sequence shown here is derived from an EMBL/GenBank/DDBJ whole genome shotgun (WGS) entry which is preliminary data.</text>
</comment>
<organism evidence="2 3">
    <name type="scientific">Mariniflexile aquimaris</name>
    <dbReference type="NCBI Taxonomy" id="881009"/>
    <lineage>
        <taxon>Bacteria</taxon>
        <taxon>Pseudomonadati</taxon>
        <taxon>Bacteroidota</taxon>
        <taxon>Flavobacteriia</taxon>
        <taxon>Flavobacteriales</taxon>
        <taxon>Flavobacteriaceae</taxon>
        <taxon>Mariniflexile</taxon>
    </lineage>
</organism>
<evidence type="ECO:0000259" key="1">
    <source>
        <dbReference type="Pfam" id="PF13439"/>
    </source>
</evidence>
<keyword evidence="2" id="KW-0328">Glycosyltransferase</keyword>
<dbReference type="Pfam" id="PF13439">
    <property type="entry name" value="Glyco_transf_4"/>
    <property type="match status" value="1"/>
</dbReference>
<keyword evidence="3" id="KW-1185">Reference proteome</keyword>
<accession>A0ABW3BPX9</accession>
<dbReference type="InterPro" id="IPR050194">
    <property type="entry name" value="Glycosyltransferase_grp1"/>
</dbReference>
<dbReference type="Gene3D" id="3.40.50.2000">
    <property type="entry name" value="Glycogen Phosphorylase B"/>
    <property type="match status" value="2"/>
</dbReference>
<dbReference type="PANTHER" id="PTHR45947:SF14">
    <property type="entry name" value="SLL1723 PROTEIN"/>
    <property type="match status" value="1"/>
</dbReference>